<evidence type="ECO:0000256" key="4">
    <source>
        <dbReference type="ARBA" id="ARBA00022833"/>
    </source>
</evidence>
<comment type="caution">
    <text evidence="9">The sequence shown here is derived from an EMBL/GenBank/DDBJ whole genome shotgun (WGS) entry which is preliminary data.</text>
</comment>
<organism evidence="9 10">
    <name type="scientific">Steinernema carpocapsae</name>
    <name type="common">Entomopathogenic nematode</name>
    <dbReference type="NCBI Taxonomy" id="34508"/>
    <lineage>
        <taxon>Eukaryota</taxon>
        <taxon>Metazoa</taxon>
        <taxon>Ecdysozoa</taxon>
        <taxon>Nematoda</taxon>
        <taxon>Chromadorea</taxon>
        <taxon>Rhabditida</taxon>
        <taxon>Tylenchina</taxon>
        <taxon>Panagrolaimomorpha</taxon>
        <taxon>Strongyloidoidea</taxon>
        <taxon>Steinernematidae</taxon>
        <taxon>Steinernema</taxon>
    </lineage>
</organism>
<evidence type="ECO:0000256" key="6">
    <source>
        <dbReference type="ARBA" id="ARBA00023163"/>
    </source>
</evidence>
<dbReference type="EMBL" id="CM016762">
    <property type="protein sequence ID" value="TMS36725.1"/>
    <property type="molecule type" value="Genomic_DNA"/>
</dbReference>
<protein>
    <recommendedName>
        <fullName evidence="8">Polycomb protein VEFS-Box domain-containing protein</fullName>
    </recommendedName>
</protein>
<dbReference type="Pfam" id="PF09733">
    <property type="entry name" value="VEFS-Box"/>
    <property type="match status" value="1"/>
</dbReference>
<evidence type="ECO:0000313" key="9">
    <source>
        <dbReference type="EMBL" id="TMS36725.1"/>
    </source>
</evidence>
<evidence type="ECO:0000256" key="2">
    <source>
        <dbReference type="ARBA" id="ARBA00022723"/>
    </source>
</evidence>
<feature type="region of interest" description="Disordered" evidence="7">
    <location>
        <begin position="900"/>
        <end position="923"/>
    </location>
</feature>
<dbReference type="AlphaFoldDB" id="A0A4U8UVE3"/>
<evidence type="ECO:0000256" key="1">
    <source>
        <dbReference type="ARBA" id="ARBA00007416"/>
    </source>
</evidence>
<dbReference type="Proteomes" id="UP000298663">
    <property type="component" value="Chromosome X"/>
</dbReference>
<reference evidence="9 10" key="1">
    <citation type="journal article" date="2015" name="Genome Biol.">
        <title>Comparative genomics of Steinernema reveals deeply conserved gene regulatory networks.</title>
        <authorList>
            <person name="Dillman A.R."/>
            <person name="Macchietto M."/>
            <person name="Porter C.F."/>
            <person name="Rogers A."/>
            <person name="Williams B."/>
            <person name="Antoshechkin I."/>
            <person name="Lee M.M."/>
            <person name="Goodwin Z."/>
            <person name="Lu X."/>
            <person name="Lewis E.E."/>
            <person name="Goodrich-Blair H."/>
            <person name="Stock S.P."/>
            <person name="Adams B.J."/>
            <person name="Sternberg P.W."/>
            <person name="Mortazavi A."/>
        </authorList>
    </citation>
    <scope>NUCLEOTIDE SEQUENCE [LARGE SCALE GENOMIC DNA]</scope>
    <source>
        <strain evidence="9 10">ALL</strain>
    </source>
</reference>
<sequence>MNKSEPKSQQTYKGDRLEDIFFGTSESESSEDSAYRCRANTANLKKDRVPLTRRQARTQMAKRPAPRSDPFPSKVERTFSDESSSEGTSADGSSSKKKSKQRAQSSPRSSKTQRLGPSPKKRTDSNGSIIPGRPMGDGSGVTNADPLISTMRDAILLYNYMHLPSGLSPDSARPVFRPYLKRNLRFYGKRNLPKRSLNKVLSELHDQVDPNGIEFKAPEEDDRVAEDDQAEIAPTPIPFTALFYGIRNRFLAGDRNAKVELYLAKEADGTLISLKELPSDAISMAVNKDVDTVFVSVGDIVSNSIPDVKKIDYYLVVKVKFSNDSSLSSGGRSLRKIPVRQSALHSRPDDRRLICTPVKPTDEEDDLVMYGACLITTVSKTGHTQSKVSTRSGIVLLESDKVVESKADWMADKDVVKKMIRLAKKLHTNPFILAEFVEEDLLGEDAPIANAGKAMKTDEASTTTVLKRSRDMFGTNSDMQFDFPHKIAYRFNAVSNTKCVPLCSAFKKQKLSAIDLDCNSHASTRNYQKVGLSSAVEMLLNSPKIDASTNLSDPMKSIAEPKVPGSRFSDIKDTEDFVAFGNQGVPFPQPDTSTVVTRVVEPSRRCIFCKQNFSDMFALLMHLRVGYPRLDFVYRGRVEQSLACVDVFVNEFFDNEKHTAGHIYLSKEPRKLPPSTPLFLVSRYERLEAKESKKSLEVFETTCNKDKRLHERKMPISFNPISLHPYYEVPLNTTQKKLDHDWRVENMLRRLHDFTDVTEGEKKFMGMWNMFCLNVNKRPVGKSNFYESCRRFLKKYSKDIEENDLMLEWMAHVTYFKQCGLIDADDAFDLISRCLEEDYNPEADSLHFISRDREGRRIEAEERRQKFEEAEKKRLKESNSTGASLRIDRKDLRHLMPLTSSRLAGGGASGSRDSSVMEIEERSSVESSLFGKKSRAVKEPDYSRYLRDY</sequence>
<evidence type="ECO:0000256" key="3">
    <source>
        <dbReference type="ARBA" id="ARBA00022771"/>
    </source>
</evidence>
<proteinExistence type="inferred from homology"/>
<dbReference type="CDD" id="cd21521">
    <property type="entry name" value="VEFS-box"/>
    <property type="match status" value="1"/>
</dbReference>
<feature type="region of interest" description="Disordered" evidence="7">
    <location>
        <begin position="1"/>
        <end position="144"/>
    </location>
</feature>
<evidence type="ECO:0000259" key="8">
    <source>
        <dbReference type="Pfam" id="PF09733"/>
    </source>
</evidence>
<dbReference type="InterPro" id="IPR019135">
    <property type="entry name" value="Polycomb_protein_VEFS-Box"/>
</dbReference>
<dbReference type="OrthoDB" id="166746at2759"/>
<comment type="similarity">
    <text evidence="1">Belongs to the VEFS (VRN2-EMF2-FIS2-SU(Z)12) family.</text>
</comment>
<accession>A0A4U8UVE3</accession>
<dbReference type="STRING" id="34508.A0A4U8UVE3"/>
<feature type="domain" description="Polycomb protein VEFS-Box" evidence="8">
    <location>
        <begin position="737"/>
        <end position="825"/>
    </location>
</feature>
<evidence type="ECO:0000256" key="7">
    <source>
        <dbReference type="SAM" id="MobiDB-lite"/>
    </source>
</evidence>
<keyword evidence="6" id="KW-0804">Transcription</keyword>
<name>A0A4U8UVE3_STECR</name>
<reference evidence="9 10" key="2">
    <citation type="journal article" date="2019" name="G3 (Bethesda)">
        <title>Hybrid Assembly of the Genome of the Entomopathogenic Nematode Steinernema carpocapsae Identifies the X-Chromosome.</title>
        <authorList>
            <person name="Serra L."/>
            <person name="Macchietto M."/>
            <person name="Macias-Munoz A."/>
            <person name="McGill C.J."/>
            <person name="Rodriguez I.M."/>
            <person name="Rodriguez B."/>
            <person name="Murad R."/>
            <person name="Mortazavi A."/>
        </authorList>
    </citation>
    <scope>NUCLEOTIDE SEQUENCE [LARGE SCALE GENOMIC DNA]</scope>
    <source>
        <strain evidence="9 10">ALL</strain>
    </source>
</reference>
<evidence type="ECO:0000256" key="5">
    <source>
        <dbReference type="ARBA" id="ARBA00023015"/>
    </source>
</evidence>
<keyword evidence="3" id="KW-0863">Zinc-finger</keyword>
<feature type="compositionally biased region" description="Low complexity" evidence="7">
    <location>
        <begin position="81"/>
        <end position="93"/>
    </location>
</feature>
<dbReference type="EMBL" id="AZBU02000001">
    <property type="protein sequence ID" value="TMS36725.1"/>
    <property type="molecule type" value="Genomic_DNA"/>
</dbReference>
<keyword evidence="5" id="KW-0805">Transcription regulation</keyword>
<keyword evidence="4" id="KW-0862">Zinc</keyword>
<gene>
    <name evidence="9" type="ORF">L596_003821</name>
</gene>
<evidence type="ECO:0000313" key="10">
    <source>
        <dbReference type="Proteomes" id="UP000298663"/>
    </source>
</evidence>
<dbReference type="GO" id="GO:0008270">
    <property type="term" value="F:zinc ion binding"/>
    <property type="evidence" value="ECO:0007669"/>
    <property type="project" value="UniProtKB-KW"/>
</dbReference>
<keyword evidence="10" id="KW-1185">Reference proteome</keyword>
<keyword evidence="2" id="KW-0479">Metal-binding</keyword>